<keyword evidence="2" id="KW-1185">Reference proteome</keyword>
<dbReference type="EMBL" id="CP133623">
    <property type="protein sequence ID" value="WMV57950.1"/>
    <property type="molecule type" value="Genomic_DNA"/>
</dbReference>
<proteinExistence type="predicted"/>
<evidence type="ECO:0000313" key="2">
    <source>
        <dbReference type="Proteomes" id="UP001234989"/>
    </source>
</evidence>
<accession>A0AAF1A2B7</accession>
<dbReference type="AlphaFoldDB" id="A0AAF1A2B7"/>
<reference evidence="1" key="1">
    <citation type="submission" date="2023-08" db="EMBL/GenBank/DDBJ databases">
        <title>A de novo genome assembly of Solanum verrucosum Schlechtendal, a Mexican diploid species geographically isolated from the other diploid A-genome species in potato relatives.</title>
        <authorList>
            <person name="Hosaka K."/>
        </authorList>
    </citation>
    <scope>NUCLEOTIDE SEQUENCE</scope>
    <source>
        <tissue evidence="1">Young leaves</tissue>
    </source>
</reference>
<dbReference type="Proteomes" id="UP001234989">
    <property type="component" value="Chromosome 12"/>
</dbReference>
<gene>
    <name evidence="1" type="ORF">MTR67_051335</name>
</gene>
<sequence length="43" mass="5065">MLYIHASLFASIWEWNNFSKCRANVHVHHIISCRLKQATIILV</sequence>
<name>A0AAF1A2B7_SOLVR</name>
<organism evidence="1 2">
    <name type="scientific">Solanum verrucosum</name>
    <dbReference type="NCBI Taxonomy" id="315347"/>
    <lineage>
        <taxon>Eukaryota</taxon>
        <taxon>Viridiplantae</taxon>
        <taxon>Streptophyta</taxon>
        <taxon>Embryophyta</taxon>
        <taxon>Tracheophyta</taxon>
        <taxon>Spermatophyta</taxon>
        <taxon>Magnoliopsida</taxon>
        <taxon>eudicotyledons</taxon>
        <taxon>Gunneridae</taxon>
        <taxon>Pentapetalae</taxon>
        <taxon>asterids</taxon>
        <taxon>lamiids</taxon>
        <taxon>Solanales</taxon>
        <taxon>Solanaceae</taxon>
        <taxon>Solanoideae</taxon>
        <taxon>Solaneae</taxon>
        <taxon>Solanum</taxon>
    </lineage>
</organism>
<protein>
    <submittedName>
        <fullName evidence="1">Uncharacterized protein</fullName>
    </submittedName>
</protein>
<evidence type="ECO:0000313" key="1">
    <source>
        <dbReference type="EMBL" id="WMV57950.1"/>
    </source>
</evidence>